<evidence type="ECO:0000313" key="1">
    <source>
        <dbReference type="EMBL" id="QHS96001.1"/>
    </source>
</evidence>
<proteinExistence type="predicted"/>
<dbReference type="AlphaFoldDB" id="A0A6C0BW55"/>
<reference evidence="1" key="1">
    <citation type="journal article" date="2020" name="Nature">
        <title>Giant virus diversity and host interactions through global metagenomics.</title>
        <authorList>
            <person name="Schulz F."/>
            <person name="Roux S."/>
            <person name="Paez-Espino D."/>
            <person name="Jungbluth S."/>
            <person name="Walsh D.A."/>
            <person name="Denef V.J."/>
            <person name="McMahon K.D."/>
            <person name="Konstantinidis K.T."/>
            <person name="Eloe-Fadrosh E.A."/>
            <person name="Kyrpides N.C."/>
            <person name="Woyke T."/>
        </authorList>
    </citation>
    <scope>NUCLEOTIDE SEQUENCE</scope>
    <source>
        <strain evidence="1">GVMAG-M-3300019093-7</strain>
    </source>
</reference>
<protein>
    <submittedName>
        <fullName evidence="1">Uncharacterized protein</fullName>
    </submittedName>
</protein>
<sequence length="65" mass="7796">MEFVYVLFSDEDEWEDMVIIVSKEEAINASIKYPNQRVEIFIKNDTCGYKPTYNYYKNGEYIHNS</sequence>
<organism evidence="1">
    <name type="scientific">viral metagenome</name>
    <dbReference type="NCBI Taxonomy" id="1070528"/>
    <lineage>
        <taxon>unclassified sequences</taxon>
        <taxon>metagenomes</taxon>
        <taxon>organismal metagenomes</taxon>
    </lineage>
</organism>
<accession>A0A6C0BW55</accession>
<dbReference type="EMBL" id="MN739261">
    <property type="protein sequence ID" value="QHS96001.1"/>
    <property type="molecule type" value="Genomic_DNA"/>
</dbReference>
<name>A0A6C0BW55_9ZZZZ</name>